<name>A0ABW6AW09_9SPHI</name>
<comment type="caution">
    <text evidence="1">The sequence shown here is derived from an EMBL/GenBank/DDBJ whole genome shotgun (WGS) entry which is preliminary data.</text>
</comment>
<gene>
    <name evidence="1" type="ORF">ACFS6J_06330</name>
</gene>
<dbReference type="RefSeq" id="WP_377609573.1">
    <property type="nucleotide sequence ID" value="NZ_JBHUPA010000002.1"/>
</dbReference>
<dbReference type="Proteomes" id="UP001597560">
    <property type="component" value="Unassembled WGS sequence"/>
</dbReference>
<evidence type="ECO:0000313" key="1">
    <source>
        <dbReference type="EMBL" id="MFD2961392.1"/>
    </source>
</evidence>
<keyword evidence="2" id="KW-1185">Reference proteome</keyword>
<sequence length="141" mass="15705">MEQNALIRNWGKVTLQSVKSRYISIIRGKNRSGDGLESLKVGYKSSFGEIDQINFKFARHLVFVHKGAGAGVGGAKGTSWVTSSGQRKRTAIESLNKLGTNFTKRRGKPWLNPVMDREVPKLADLLLELNIEHALKTIQIE</sequence>
<organism evidence="1 2">
    <name type="scientific">Olivibacter jilunii</name>
    <dbReference type="NCBI Taxonomy" id="985016"/>
    <lineage>
        <taxon>Bacteria</taxon>
        <taxon>Pseudomonadati</taxon>
        <taxon>Bacteroidota</taxon>
        <taxon>Sphingobacteriia</taxon>
        <taxon>Sphingobacteriales</taxon>
        <taxon>Sphingobacteriaceae</taxon>
        <taxon>Olivibacter</taxon>
    </lineage>
</organism>
<evidence type="ECO:0000313" key="2">
    <source>
        <dbReference type="Proteomes" id="UP001597560"/>
    </source>
</evidence>
<protein>
    <submittedName>
        <fullName evidence="1">Uncharacterized protein</fullName>
    </submittedName>
</protein>
<reference evidence="2" key="1">
    <citation type="journal article" date="2019" name="Int. J. Syst. Evol. Microbiol.">
        <title>The Global Catalogue of Microorganisms (GCM) 10K type strain sequencing project: providing services to taxonomists for standard genome sequencing and annotation.</title>
        <authorList>
            <consortium name="The Broad Institute Genomics Platform"/>
            <consortium name="The Broad Institute Genome Sequencing Center for Infectious Disease"/>
            <person name="Wu L."/>
            <person name="Ma J."/>
        </authorList>
    </citation>
    <scope>NUCLEOTIDE SEQUENCE [LARGE SCALE GENOMIC DNA]</scope>
    <source>
        <strain evidence="2">KCTC 23098</strain>
    </source>
</reference>
<proteinExistence type="predicted"/>
<dbReference type="EMBL" id="JBHUPA010000002">
    <property type="protein sequence ID" value="MFD2961392.1"/>
    <property type="molecule type" value="Genomic_DNA"/>
</dbReference>
<accession>A0ABW6AW09</accession>